<proteinExistence type="predicted"/>
<name>A0A975Y016_9ACTN</name>
<sequence length="263" mass="27757">MNDRLAAVLADLRAEGDQLEDLVVPLDEPGWRTPTPAAGWDVAHQVAHLAWTDEAALAAATDRAAWDAGVRAAAQDPDGFVDAEAARGAAVPPGELLDRWRRARAALAEALAAVPEGTRLPWYGPPMSATSMATARFMETWAHARDVAAALGVELPADDRVRHVVHLGVRTRGFAYANRGLPAPTAEVRVVLTLPSGAVVEHGPADAPARITGSAHDFALVVTQRLHPEDADLVAVGEAAFEWLDLAQAFAGPSGPGREPRRG</sequence>
<protein>
    <submittedName>
        <fullName evidence="2">TIGR03084 family protein</fullName>
    </submittedName>
</protein>
<accession>A0A975Y016</accession>
<dbReference type="AlphaFoldDB" id="A0A975Y016"/>
<dbReference type="EMBL" id="CP077062">
    <property type="protein sequence ID" value="QWZ07849.1"/>
    <property type="molecule type" value="Genomic_DNA"/>
</dbReference>
<dbReference type="InterPro" id="IPR024344">
    <property type="entry name" value="MDMPI_metal-binding"/>
</dbReference>
<evidence type="ECO:0000313" key="3">
    <source>
        <dbReference type="Proteomes" id="UP000683575"/>
    </source>
</evidence>
<dbReference type="Proteomes" id="UP000683575">
    <property type="component" value="Chromosome"/>
</dbReference>
<dbReference type="NCBIfam" id="TIGR03083">
    <property type="entry name" value="maleylpyruvate isomerase family mycothiol-dependent enzyme"/>
    <property type="match status" value="1"/>
</dbReference>
<evidence type="ECO:0000259" key="1">
    <source>
        <dbReference type="Pfam" id="PF11716"/>
    </source>
</evidence>
<reference evidence="2" key="1">
    <citation type="submission" date="2021-06" db="EMBL/GenBank/DDBJ databases">
        <title>Complete genome sequence of Nocardioides sp. G188.</title>
        <authorList>
            <person name="Im W.-T."/>
        </authorList>
    </citation>
    <scope>NUCLEOTIDE SEQUENCE</scope>
    <source>
        <strain evidence="2">G188</strain>
    </source>
</reference>
<gene>
    <name evidence="2" type="ORF">KRR39_21085</name>
</gene>
<dbReference type="InterPro" id="IPR017518">
    <property type="entry name" value="CHP03084"/>
</dbReference>
<keyword evidence="3" id="KW-1185">Reference proteome</keyword>
<evidence type="ECO:0000313" key="2">
    <source>
        <dbReference type="EMBL" id="QWZ07849.1"/>
    </source>
</evidence>
<feature type="domain" description="Mycothiol-dependent maleylpyruvate isomerase metal-binding" evidence="1">
    <location>
        <begin position="12"/>
        <end position="148"/>
    </location>
</feature>
<dbReference type="GO" id="GO:0046872">
    <property type="term" value="F:metal ion binding"/>
    <property type="evidence" value="ECO:0007669"/>
    <property type="project" value="InterPro"/>
</dbReference>
<dbReference type="KEGG" id="nps:KRR39_21085"/>
<organism evidence="2 3">
    <name type="scientific">Nocardioides panacis</name>
    <dbReference type="NCBI Taxonomy" id="2849501"/>
    <lineage>
        <taxon>Bacteria</taxon>
        <taxon>Bacillati</taxon>
        <taxon>Actinomycetota</taxon>
        <taxon>Actinomycetes</taxon>
        <taxon>Propionibacteriales</taxon>
        <taxon>Nocardioidaceae</taxon>
        <taxon>Nocardioides</taxon>
    </lineage>
</organism>
<dbReference type="Pfam" id="PF11716">
    <property type="entry name" value="MDMPI_N"/>
    <property type="match status" value="1"/>
</dbReference>
<dbReference type="NCBIfam" id="TIGR03084">
    <property type="entry name" value="TIGR03084 family metal-binding protein"/>
    <property type="match status" value="1"/>
</dbReference>
<dbReference type="InterPro" id="IPR017517">
    <property type="entry name" value="Maleyloyr_isom"/>
</dbReference>
<dbReference type="RefSeq" id="WP_216939359.1">
    <property type="nucleotide sequence ID" value="NZ_CP077062.1"/>
</dbReference>